<accession>A0A9P6M0G9</accession>
<dbReference type="SUPFAM" id="SSF52047">
    <property type="entry name" value="RNI-like"/>
    <property type="match status" value="1"/>
</dbReference>
<dbReference type="InterPro" id="IPR032675">
    <property type="entry name" value="LRR_dom_sf"/>
</dbReference>
<protein>
    <submittedName>
        <fullName evidence="1">Uncharacterized protein</fullName>
    </submittedName>
</protein>
<dbReference type="EMBL" id="JAAAHW010006647">
    <property type="protein sequence ID" value="KAF9956947.1"/>
    <property type="molecule type" value="Genomic_DNA"/>
</dbReference>
<gene>
    <name evidence="1" type="ORF">BGZ65_002330</name>
</gene>
<dbReference type="Gene3D" id="3.80.10.10">
    <property type="entry name" value="Ribonuclease Inhibitor"/>
    <property type="match status" value="1"/>
</dbReference>
<organism evidence="1 2">
    <name type="scientific">Modicella reniformis</name>
    <dbReference type="NCBI Taxonomy" id="1440133"/>
    <lineage>
        <taxon>Eukaryota</taxon>
        <taxon>Fungi</taxon>
        <taxon>Fungi incertae sedis</taxon>
        <taxon>Mucoromycota</taxon>
        <taxon>Mortierellomycotina</taxon>
        <taxon>Mortierellomycetes</taxon>
        <taxon>Mortierellales</taxon>
        <taxon>Mortierellaceae</taxon>
        <taxon>Modicella</taxon>
    </lineage>
</organism>
<keyword evidence="2" id="KW-1185">Reference proteome</keyword>
<evidence type="ECO:0000313" key="2">
    <source>
        <dbReference type="Proteomes" id="UP000749646"/>
    </source>
</evidence>
<comment type="caution">
    <text evidence="1">The sequence shown here is derived from an EMBL/GenBank/DDBJ whole genome shotgun (WGS) entry which is preliminary data.</text>
</comment>
<dbReference type="Proteomes" id="UP000749646">
    <property type="component" value="Unassembled WGS sequence"/>
</dbReference>
<dbReference type="OrthoDB" id="2441267at2759"/>
<sequence>MAGLLCPSLESIQLTLDIHQHSASQLASILRENCPKLHSIHYHGISSIRYGHDDPLAPDLAPLFKDSFSSPGLWHVTMKLPIGLDHRLVDALLFHSSTLEILELKFRKNIYSPERQLSRVVELLVHCENLKVVRLSDIKCSVQGLNELLTSPWRCCGLELLTIEGYRTSDSIHQSVQQQQQLYLVYSCAGQGWFLKPGLNALSFKEALADDYWKRRLFEHMYKISGIKHAKCVKMNKTEFFAQEQLSAKPEVPKGTKSKSMIENPLAKFFTAFKRGFQGR</sequence>
<evidence type="ECO:0000313" key="1">
    <source>
        <dbReference type="EMBL" id="KAF9956947.1"/>
    </source>
</evidence>
<proteinExistence type="predicted"/>
<dbReference type="AlphaFoldDB" id="A0A9P6M0G9"/>
<name>A0A9P6M0G9_9FUNG</name>
<reference evidence="1" key="1">
    <citation type="journal article" date="2020" name="Fungal Divers.">
        <title>Resolving the Mortierellaceae phylogeny through synthesis of multi-gene phylogenetics and phylogenomics.</title>
        <authorList>
            <person name="Vandepol N."/>
            <person name="Liber J."/>
            <person name="Desiro A."/>
            <person name="Na H."/>
            <person name="Kennedy M."/>
            <person name="Barry K."/>
            <person name="Grigoriev I.V."/>
            <person name="Miller A.N."/>
            <person name="O'Donnell K."/>
            <person name="Stajich J.E."/>
            <person name="Bonito G."/>
        </authorList>
    </citation>
    <scope>NUCLEOTIDE SEQUENCE</scope>
    <source>
        <strain evidence="1">MES-2147</strain>
    </source>
</reference>